<accession>A7S133</accession>
<evidence type="ECO:0000256" key="4">
    <source>
        <dbReference type="PIRSR" id="PIRSR600407-2"/>
    </source>
</evidence>
<feature type="non-terminal residue" evidence="5">
    <location>
        <position position="202"/>
    </location>
</feature>
<dbReference type="EMBL" id="DS469563">
    <property type="protein sequence ID" value="EDO42571.1"/>
    <property type="molecule type" value="Genomic_DNA"/>
</dbReference>
<dbReference type="GO" id="GO:0045134">
    <property type="term" value="F:UDP phosphatase activity"/>
    <property type="evidence" value="ECO:0000318"/>
    <property type="project" value="GO_Central"/>
</dbReference>
<dbReference type="PhylomeDB" id="A7S133"/>
<dbReference type="STRING" id="45351.A7S133"/>
<dbReference type="eggNOG" id="KOG1385">
    <property type="taxonomic scope" value="Eukaryota"/>
</dbReference>
<dbReference type="InParanoid" id="A7S133"/>
<dbReference type="HOGENOM" id="CLU_069018_0_0_1"/>
<protein>
    <submittedName>
        <fullName evidence="5">Uncharacterized protein</fullName>
    </submittedName>
</protein>
<evidence type="ECO:0000256" key="2">
    <source>
        <dbReference type="ARBA" id="ARBA00022801"/>
    </source>
</evidence>
<keyword evidence="4" id="KW-0067">ATP-binding</keyword>
<feature type="active site" description="Proton acceptor" evidence="3">
    <location>
        <position position="130"/>
    </location>
</feature>
<comment type="similarity">
    <text evidence="1">Belongs to the GDA1/CD39 NTPase family.</text>
</comment>
<dbReference type="GO" id="GO:0009134">
    <property type="term" value="P:nucleoside diphosphate catabolic process"/>
    <property type="evidence" value="ECO:0000318"/>
    <property type="project" value="GO_Central"/>
</dbReference>
<dbReference type="Pfam" id="PF01150">
    <property type="entry name" value="GDA1_CD39"/>
    <property type="match status" value="1"/>
</dbReference>
<evidence type="ECO:0000313" key="6">
    <source>
        <dbReference type="Proteomes" id="UP000001593"/>
    </source>
</evidence>
<dbReference type="Proteomes" id="UP000001593">
    <property type="component" value="Unassembled WGS sequence"/>
</dbReference>
<name>A7S133_NEMVE</name>
<sequence length="202" mass="21885">YAVMFDAGSSGTRCKVYKLQTRHSLRISDVSQIKVPKPNKATPGLSFFGDSPSGVGPYLQPLIDAAINAVPSQYQSQAPVYVFATAGMRLLPDNKATAVIRAVEQMLSNSSKSPFLFQTGNIKVISGKDEAIYDWVTVNFLMGVLTGESSTEYGALEMGGASSQNAFEVPVNQLHTAILNLRHGTRRLYAHSYLGYGESEAR</sequence>
<dbReference type="PANTHER" id="PTHR11782">
    <property type="entry name" value="ADENOSINE/GUANOSINE DIPHOSPHATASE"/>
    <property type="match status" value="1"/>
</dbReference>
<feature type="binding site" evidence="4">
    <location>
        <begin position="160"/>
        <end position="164"/>
    </location>
    <ligand>
        <name>ATP</name>
        <dbReference type="ChEBI" id="CHEBI:30616"/>
    </ligand>
</feature>
<evidence type="ECO:0000256" key="1">
    <source>
        <dbReference type="ARBA" id="ARBA00009283"/>
    </source>
</evidence>
<feature type="non-terminal residue" evidence="5">
    <location>
        <position position="1"/>
    </location>
</feature>
<proteinExistence type="inferred from homology"/>
<dbReference type="GO" id="GO:0016020">
    <property type="term" value="C:membrane"/>
    <property type="evidence" value="ECO:0000318"/>
    <property type="project" value="GO_Central"/>
</dbReference>
<dbReference type="OMA" id="YPFDFRA"/>
<dbReference type="CDD" id="cd24003">
    <property type="entry name" value="ASKHA_NBD_GDA1_CD39_NTPase"/>
    <property type="match status" value="1"/>
</dbReference>
<dbReference type="AlphaFoldDB" id="A7S133"/>
<keyword evidence="2" id="KW-0378">Hydrolase</keyword>
<keyword evidence="4" id="KW-0547">Nucleotide-binding</keyword>
<reference evidence="5 6" key="1">
    <citation type="journal article" date="2007" name="Science">
        <title>Sea anemone genome reveals ancestral eumetazoan gene repertoire and genomic organization.</title>
        <authorList>
            <person name="Putnam N.H."/>
            <person name="Srivastava M."/>
            <person name="Hellsten U."/>
            <person name="Dirks B."/>
            <person name="Chapman J."/>
            <person name="Salamov A."/>
            <person name="Terry A."/>
            <person name="Shapiro H."/>
            <person name="Lindquist E."/>
            <person name="Kapitonov V.V."/>
            <person name="Jurka J."/>
            <person name="Genikhovich G."/>
            <person name="Grigoriev I.V."/>
            <person name="Lucas S.M."/>
            <person name="Steele R.E."/>
            <person name="Finnerty J.R."/>
            <person name="Technau U."/>
            <person name="Martindale M.Q."/>
            <person name="Rokhsar D.S."/>
        </authorList>
    </citation>
    <scope>NUCLEOTIDE SEQUENCE [LARGE SCALE GENOMIC DNA]</scope>
    <source>
        <strain evidence="6">CH2 X CH6</strain>
    </source>
</reference>
<gene>
    <name evidence="5" type="ORF">NEMVEDRAFT_v1g100512</name>
</gene>
<dbReference type="PANTHER" id="PTHR11782:SF83">
    <property type="entry name" value="GUANOSINE-DIPHOSPHATASE"/>
    <property type="match status" value="1"/>
</dbReference>
<evidence type="ECO:0000313" key="5">
    <source>
        <dbReference type="EMBL" id="EDO42571.1"/>
    </source>
</evidence>
<dbReference type="Gene3D" id="3.30.420.40">
    <property type="match status" value="1"/>
</dbReference>
<dbReference type="GO" id="GO:0017111">
    <property type="term" value="F:ribonucleoside triphosphate phosphatase activity"/>
    <property type="evidence" value="ECO:0000318"/>
    <property type="project" value="GO_Central"/>
</dbReference>
<organism evidence="5 6">
    <name type="scientific">Nematostella vectensis</name>
    <name type="common">Starlet sea anemone</name>
    <dbReference type="NCBI Taxonomy" id="45351"/>
    <lineage>
        <taxon>Eukaryota</taxon>
        <taxon>Metazoa</taxon>
        <taxon>Cnidaria</taxon>
        <taxon>Anthozoa</taxon>
        <taxon>Hexacorallia</taxon>
        <taxon>Actiniaria</taxon>
        <taxon>Edwardsiidae</taxon>
        <taxon>Nematostella</taxon>
    </lineage>
</organism>
<dbReference type="Gene3D" id="3.30.420.150">
    <property type="entry name" value="Exopolyphosphatase. Domain 2"/>
    <property type="match status" value="1"/>
</dbReference>
<dbReference type="InterPro" id="IPR000407">
    <property type="entry name" value="GDA1_CD39_NTPase"/>
</dbReference>
<evidence type="ECO:0000256" key="3">
    <source>
        <dbReference type="PIRSR" id="PIRSR600407-1"/>
    </source>
</evidence>
<dbReference type="GO" id="GO:0004382">
    <property type="term" value="F:GDP phosphatase activity"/>
    <property type="evidence" value="ECO:0000318"/>
    <property type="project" value="GO_Central"/>
</dbReference>
<dbReference type="GO" id="GO:0005524">
    <property type="term" value="F:ATP binding"/>
    <property type="evidence" value="ECO:0007669"/>
    <property type="project" value="UniProtKB-KW"/>
</dbReference>
<keyword evidence="6" id="KW-1185">Reference proteome</keyword>